<sequence>MHQWDTGSRQPSTPFLPGIARMFGVSIEELYVRPATEAQATTP</sequence>
<gene>
    <name evidence="1" type="ORF">Msi02_48050</name>
</gene>
<comment type="caution">
    <text evidence="1">The sequence shown here is derived from an EMBL/GenBank/DDBJ whole genome shotgun (WGS) entry which is preliminary data.</text>
</comment>
<dbReference type="EMBL" id="BOOF01000029">
    <property type="protein sequence ID" value="GIH63988.1"/>
    <property type="molecule type" value="Genomic_DNA"/>
</dbReference>
<evidence type="ECO:0000313" key="2">
    <source>
        <dbReference type="Proteomes" id="UP000660454"/>
    </source>
</evidence>
<accession>A0ABQ4GRC2</accession>
<protein>
    <recommendedName>
        <fullName evidence="3">Helix-turn-helix transcriptional regulator</fullName>
    </recommendedName>
</protein>
<dbReference type="Proteomes" id="UP000660454">
    <property type="component" value="Unassembled WGS sequence"/>
</dbReference>
<evidence type="ECO:0000313" key="1">
    <source>
        <dbReference type="EMBL" id="GIH63988.1"/>
    </source>
</evidence>
<name>A0ABQ4GRC2_9ACTN</name>
<proteinExistence type="predicted"/>
<evidence type="ECO:0008006" key="3">
    <source>
        <dbReference type="Google" id="ProtNLM"/>
    </source>
</evidence>
<keyword evidence="2" id="KW-1185">Reference proteome</keyword>
<organism evidence="1 2">
    <name type="scientific">Microbispora siamensis</name>
    <dbReference type="NCBI Taxonomy" id="564413"/>
    <lineage>
        <taxon>Bacteria</taxon>
        <taxon>Bacillati</taxon>
        <taxon>Actinomycetota</taxon>
        <taxon>Actinomycetes</taxon>
        <taxon>Streptosporangiales</taxon>
        <taxon>Streptosporangiaceae</taxon>
        <taxon>Microbispora</taxon>
    </lineage>
</organism>
<reference evidence="1 2" key="1">
    <citation type="submission" date="2021-01" db="EMBL/GenBank/DDBJ databases">
        <title>Whole genome shotgun sequence of Microbispora siamensis NBRC 104113.</title>
        <authorList>
            <person name="Komaki H."/>
            <person name="Tamura T."/>
        </authorList>
    </citation>
    <scope>NUCLEOTIDE SEQUENCE [LARGE SCALE GENOMIC DNA]</scope>
    <source>
        <strain evidence="1 2">NBRC 104113</strain>
    </source>
</reference>